<proteinExistence type="predicted"/>
<name>A0A194XH54_MOLSC</name>
<feature type="compositionally biased region" description="Acidic residues" evidence="1">
    <location>
        <begin position="157"/>
        <end position="171"/>
    </location>
</feature>
<dbReference type="GeneID" id="28829352"/>
<dbReference type="AlphaFoldDB" id="A0A194XH54"/>
<evidence type="ECO:0000256" key="1">
    <source>
        <dbReference type="SAM" id="MobiDB-lite"/>
    </source>
</evidence>
<evidence type="ECO:0000313" key="2">
    <source>
        <dbReference type="EMBL" id="KUJ19471.1"/>
    </source>
</evidence>
<keyword evidence="3" id="KW-1185">Reference proteome</keyword>
<dbReference type="Proteomes" id="UP000070700">
    <property type="component" value="Unassembled WGS sequence"/>
</dbReference>
<feature type="compositionally biased region" description="Basic and acidic residues" evidence="1">
    <location>
        <begin position="140"/>
        <end position="156"/>
    </location>
</feature>
<evidence type="ECO:0000313" key="3">
    <source>
        <dbReference type="Proteomes" id="UP000070700"/>
    </source>
</evidence>
<protein>
    <submittedName>
        <fullName evidence="2">Uncharacterized protein</fullName>
    </submittedName>
</protein>
<dbReference type="InParanoid" id="A0A194XH54"/>
<organism evidence="2 3">
    <name type="scientific">Mollisia scopiformis</name>
    <name type="common">Conifer needle endophyte fungus</name>
    <name type="synonym">Phialocephala scopiformis</name>
    <dbReference type="NCBI Taxonomy" id="149040"/>
    <lineage>
        <taxon>Eukaryota</taxon>
        <taxon>Fungi</taxon>
        <taxon>Dikarya</taxon>
        <taxon>Ascomycota</taxon>
        <taxon>Pezizomycotina</taxon>
        <taxon>Leotiomycetes</taxon>
        <taxon>Helotiales</taxon>
        <taxon>Mollisiaceae</taxon>
        <taxon>Mollisia</taxon>
    </lineage>
</organism>
<reference evidence="2 3" key="1">
    <citation type="submission" date="2015-10" db="EMBL/GenBank/DDBJ databases">
        <title>Full genome of DAOMC 229536 Phialocephala scopiformis, a fungal endophyte of spruce producing the potent anti-insectan compound rugulosin.</title>
        <authorList>
            <consortium name="DOE Joint Genome Institute"/>
            <person name="Walker A.K."/>
            <person name="Frasz S.L."/>
            <person name="Seifert K.A."/>
            <person name="Miller J.D."/>
            <person name="Mondo S.J."/>
            <person name="Labutti K."/>
            <person name="Lipzen A."/>
            <person name="Dockter R."/>
            <person name="Kennedy M."/>
            <person name="Grigoriev I.V."/>
            <person name="Spatafora J.W."/>
        </authorList>
    </citation>
    <scope>NUCLEOTIDE SEQUENCE [LARGE SCALE GENOMIC DNA]</scope>
    <source>
        <strain evidence="2 3">CBS 120377</strain>
    </source>
</reference>
<dbReference type="EMBL" id="KQ947411">
    <property type="protein sequence ID" value="KUJ19471.1"/>
    <property type="molecule type" value="Genomic_DNA"/>
</dbReference>
<dbReference type="KEGG" id="psco:LY89DRAFT_731868"/>
<dbReference type="RefSeq" id="XP_018073826.1">
    <property type="nucleotide sequence ID" value="XM_018219626.1"/>
</dbReference>
<gene>
    <name evidence="2" type="ORF">LY89DRAFT_731868</name>
</gene>
<accession>A0A194XH54</accession>
<sequence>MVNQEAFDDAVKSLPAHKDWSKETSINTLLDYVRETKCTEFVDHMLRISIIKHERKVLLDNLQEKLLDKALDHSTKKALFEHVVARVEEYRLQRVESEVKYRAYRVADQREDDDEIFSYLIQVRLDMGFAKPVPKTEIEADRKGASAKVAEYKELSDSDAEPDNDVYDDGSDSSFGA</sequence>
<feature type="region of interest" description="Disordered" evidence="1">
    <location>
        <begin position="140"/>
        <end position="177"/>
    </location>
</feature>